<dbReference type="AlphaFoldDB" id="A0A0M3HYG4"/>
<sequence length="218" mass="24476">MIFHCLFVLLPLTFAENLVLYYPVNPHILVPRSQQSFEKNAPPRVWSRDPDAPSAGIVFINETNKKSPQKQSGKNEQLQNERKSEAKKIAPTTRSRVLTTTPPRRITQTVVPSAAKFPSRDYEFVDVVDDDLDYSVYDSDKINEKVKPASALKKPLKVNVAARGARRIIKPILARDNKNIVGGETNKRNKTPVGVRARADATRFINVGAALQPHKNIR</sequence>
<organism evidence="3 4">
    <name type="scientific">Ascaris lumbricoides</name>
    <name type="common">Giant roundworm</name>
    <dbReference type="NCBI Taxonomy" id="6252"/>
    <lineage>
        <taxon>Eukaryota</taxon>
        <taxon>Metazoa</taxon>
        <taxon>Ecdysozoa</taxon>
        <taxon>Nematoda</taxon>
        <taxon>Chromadorea</taxon>
        <taxon>Rhabditida</taxon>
        <taxon>Spirurina</taxon>
        <taxon>Ascaridomorpha</taxon>
        <taxon>Ascaridoidea</taxon>
        <taxon>Ascarididae</taxon>
        <taxon>Ascaris</taxon>
    </lineage>
</organism>
<keyword evidence="3" id="KW-1185">Reference proteome</keyword>
<protein>
    <submittedName>
        <fullName evidence="4">Uncharacterized protein</fullName>
    </submittedName>
</protein>
<feature type="chain" id="PRO_5012565456" evidence="2">
    <location>
        <begin position="16"/>
        <end position="218"/>
    </location>
</feature>
<feature type="signal peptide" evidence="2">
    <location>
        <begin position="1"/>
        <end position="15"/>
    </location>
</feature>
<evidence type="ECO:0000256" key="1">
    <source>
        <dbReference type="SAM" id="MobiDB-lite"/>
    </source>
</evidence>
<dbReference type="WBParaSite" id="ALUE_0000855601-mRNA-1">
    <property type="protein sequence ID" value="ALUE_0000855601-mRNA-1"/>
    <property type="gene ID" value="ALUE_0000855601"/>
</dbReference>
<evidence type="ECO:0000313" key="3">
    <source>
        <dbReference type="Proteomes" id="UP000036681"/>
    </source>
</evidence>
<dbReference type="Proteomes" id="UP000036681">
    <property type="component" value="Unplaced"/>
</dbReference>
<proteinExistence type="predicted"/>
<accession>A0A0M3HYG4</accession>
<evidence type="ECO:0000256" key="2">
    <source>
        <dbReference type="SAM" id="SignalP"/>
    </source>
</evidence>
<feature type="compositionally biased region" description="Polar residues" evidence="1">
    <location>
        <begin position="69"/>
        <end position="78"/>
    </location>
</feature>
<evidence type="ECO:0000313" key="4">
    <source>
        <dbReference type="WBParaSite" id="ALUE_0000855601-mRNA-1"/>
    </source>
</evidence>
<feature type="region of interest" description="Disordered" evidence="1">
    <location>
        <begin position="62"/>
        <end position="100"/>
    </location>
</feature>
<reference evidence="4" key="1">
    <citation type="submission" date="2017-02" db="UniProtKB">
        <authorList>
            <consortium name="WormBaseParasite"/>
        </authorList>
    </citation>
    <scope>IDENTIFICATION</scope>
</reference>
<feature type="compositionally biased region" description="Basic and acidic residues" evidence="1">
    <location>
        <begin position="79"/>
        <end position="88"/>
    </location>
</feature>
<keyword evidence="2" id="KW-0732">Signal</keyword>
<name>A0A0M3HYG4_ASCLU</name>